<keyword evidence="2" id="KW-1185">Reference proteome</keyword>
<sequence length="351" mass="38486">MHQLSYVTKPRYLSNLLDFYAQWALTRYAGFFDHRKNKPGTPELVVSEAGRRIVGNQRRVTSEEMGIAFGAVLAIRWFQQAVTTRLPISIVDIDAALDDRYVFAGGAKHAVRKVNTNRPDYLLVGQHPSARRGYVLRTLECKGTKTRGNAVKQMAKALTQLGGISVGGEVPTGLATSVIAADRLRYLALDPEGEDERSHVVDAGTIADVRGFRLTDEREWSPAALAAASVRASWATLADFGGNRQAFETWAPTVMSERLDRQPRARNEFETPYGRARGTSTTFTVAGQLLTVRYAINSAVDRALEEGSPEAIIDTQAEFADGLPHEPVQRRGTGEAYSVSPDGSIFSLSLD</sequence>
<organism evidence="1 2">
    <name type="scientific">Amycolatopsis albispora</name>
    <dbReference type="NCBI Taxonomy" id="1804986"/>
    <lineage>
        <taxon>Bacteria</taxon>
        <taxon>Bacillati</taxon>
        <taxon>Actinomycetota</taxon>
        <taxon>Actinomycetes</taxon>
        <taxon>Pseudonocardiales</taxon>
        <taxon>Pseudonocardiaceae</taxon>
        <taxon>Amycolatopsis</taxon>
    </lineage>
</organism>
<protein>
    <submittedName>
        <fullName evidence="1">Uncharacterized protein</fullName>
    </submittedName>
</protein>
<dbReference type="KEGG" id="aab:A4R43_14500"/>
<accession>A0A344L6C3</accession>
<proteinExistence type="predicted"/>
<dbReference type="EMBL" id="CP015163">
    <property type="protein sequence ID" value="AXB43597.1"/>
    <property type="molecule type" value="Genomic_DNA"/>
</dbReference>
<dbReference type="AlphaFoldDB" id="A0A344L6C3"/>
<name>A0A344L6C3_9PSEU</name>
<reference evidence="1 2" key="1">
    <citation type="submission" date="2016-04" db="EMBL/GenBank/DDBJ databases">
        <title>Complete genome sequence and analysis of deep-sea sediment isolate, Amycolatopsis sp. WP1.</title>
        <authorList>
            <person name="Wang H."/>
            <person name="Chen S."/>
            <person name="Wu Q."/>
        </authorList>
    </citation>
    <scope>NUCLEOTIDE SEQUENCE [LARGE SCALE GENOMIC DNA]</scope>
    <source>
        <strain evidence="1 2">WP1</strain>
    </source>
</reference>
<dbReference type="Proteomes" id="UP000250434">
    <property type="component" value="Chromosome"/>
</dbReference>
<dbReference type="OrthoDB" id="5184844at2"/>
<gene>
    <name evidence="1" type="ORF">A4R43_14500</name>
</gene>
<evidence type="ECO:0000313" key="2">
    <source>
        <dbReference type="Proteomes" id="UP000250434"/>
    </source>
</evidence>
<evidence type="ECO:0000313" key="1">
    <source>
        <dbReference type="EMBL" id="AXB43597.1"/>
    </source>
</evidence>